<protein>
    <recommendedName>
        <fullName evidence="5">Serum response factor-binding protein 1</fullName>
    </recommendedName>
</protein>
<dbReference type="Proteomes" id="UP000014760">
    <property type="component" value="Unassembled WGS sequence"/>
</dbReference>
<feature type="region of interest" description="Disordered" evidence="1">
    <location>
        <begin position="123"/>
        <end position="219"/>
    </location>
</feature>
<evidence type="ECO:0000313" key="4">
    <source>
        <dbReference type="Proteomes" id="UP000014760"/>
    </source>
</evidence>
<dbReference type="OMA" id="GFQQNEP"/>
<dbReference type="EnsemblMetazoa" id="CapteT204784">
    <property type="protein sequence ID" value="CapteP204784"/>
    <property type="gene ID" value="CapteG204784"/>
</dbReference>
<reference evidence="2 4" key="2">
    <citation type="journal article" date="2013" name="Nature">
        <title>Insights into bilaterian evolution from three spiralian genomes.</title>
        <authorList>
            <person name="Simakov O."/>
            <person name="Marletaz F."/>
            <person name="Cho S.J."/>
            <person name="Edsinger-Gonzales E."/>
            <person name="Havlak P."/>
            <person name="Hellsten U."/>
            <person name="Kuo D.H."/>
            <person name="Larsson T."/>
            <person name="Lv J."/>
            <person name="Arendt D."/>
            <person name="Savage R."/>
            <person name="Osoegawa K."/>
            <person name="de Jong P."/>
            <person name="Grimwood J."/>
            <person name="Chapman J.A."/>
            <person name="Shapiro H."/>
            <person name="Aerts A."/>
            <person name="Otillar R.P."/>
            <person name="Terry A.Y."/>
            <person name="Boore J.L."/>
            <person name="Grigoriev I.V."/>
            <person name="Lindberg D.R."/>
            <person name="Seaver E.C."/>
            <person name="Weisblat D.A."/>
            <person name="Putnam N.H."/>
            <person name="Rokhsar D.S."/>
        </authorList>
    </citation>
    <scope>NUCLEOTIDE SEQUENCE</scope>
    <source>
        <strain evidence="2 4">I ESC-2004</strain>
    </source>
</reference>
<dbReference type="AlphaFoldDB" id="R7UYN2"/>
<feature type="region of interest" description="Disordered" evidence="1">
    <location>
        <begin position="240"/>
        <end position="261"/>
    </location>
</feature>
<feature type="compositionally biased region" description="Basic and acidic residues" evidence="1">
    <location>
        <begin position="128"/>
        <end position="141"/>
    </location>
</feature>
<reference evidence="3" key="3">
    <citation type="submission" date="2015-06" db="UniProtKB">
        <authorList>
            <consortium name="EnsemblMetazoa"/>
        </authorList>
    </citation>
    <scope>IDENTIFICATION</scope>
</reference>
<feature type="compositionally biased region" description="Acidic residues" evidence="1">
    <location>
        <begin position="142"/>
        <end position="160"/>
    </location>
</feature>
<gene>
    <name evidence="2" type="ORF">CAPTEDRAFT_204784</name>
</gene>
<evidence type="ECO:0000256" key="1">
    <source>
        <dbReference type="SAM" id="MobiDB-lite"/>
    </source>
</evidence>
<evidence type="ECO:0000313" key="3">
    <source>
        <dbReference type="EnsemblMetazoa" id="CapteP204784"/>
    </source>
</evidence>
<dbReference type="EMBL" id="KB299000">
    <property type="protein sequence ID" value="ELU08531.1"/>
    <property type="molecule type" value="Genomic_DNA"/>
</dbReference>
<evidence type="ECO:0000313" key="2">
    <source>
        <dbReference type="EMBL" id="ELU08531.1"/>
    </source>
</evidence>
<evidence type="ECO:0008006" key="5">
    <source>
        <dbReference type="Google" id="ProtNLM"/>
    </source>
</evidence>
<feature type="compositionally biased region" description="Acidic residues" evidence="1">
    <location>
        <begin position="278"/>
        <end position="294"/>
    </location>
</feature>
<reference evidence="4" key="1">
    <citation type="submission" date="2012-12" db="EMBL/GenBank/DDBJ databases">
        <authorList>
            <person name="Hellsten U."/>
            <person name="Grimwood J."/>
            <person name="Chapman J.A."/>
            <person name="Shapiro H."/>
            <person name="Aerts A."/>
            <person name="Otillar R.P."/>
            <person name="Terry A.Y."/>
            <person name="Boore J.L."/>
            <person name="Simakov O."/>
            <person name="Marletaz F."/>
            <person name="Cho S.-J."/>
            <person name="Edsinger-Gonzales E."/>
            <person name="Havlak P."/>
            <person name="Kuo D.-H."/>
            <person name="Larsson T."/>
            <person name="Lv J."/>
            <person name="Arendt D."/>
            <person name="Savage R."/>
            <person name="Osoegawa K."/>
            <person name="de Jong P."/>
            <person name="Lindberg D.R."/>
            <person name="Seaver E.C."/>
            <person name="Weisblat D.A."/>
            <person name="Putnam N.H."/>
            <person name="Grigoriev I.V."/>
            <person name="Rokhsar D.S."/>
        </authorList>
    </citation>
    <scope>NUCLEOTIDE SEQUENCE</scope>
    <source>
        <strain evidence="4">I ESC-2004</strain>
    </source>
</reference>
<dbReference type="OrthoDB" id="3364872at2759"/>
<proteinExistence type="predicted"/>
<feature type="compositionally biased region" description="Basic and acidic residues" evidence="1">
    <location>
        <begin position="194"/>
        <end position="206"/>
    </location>
</feature>
<dbReference type="EMBL" id="AMQN01006720">
    <property type="status" value="NOT_ANNOTATED_CDS"/>
    <property type="molecule type" value="Genomic_DNA"/>
</dbReference>
<name>R7UYN2_CAPTE</name>
<feature type="compositionally biased region" description="Acidic residues" evidence="1">
    <location>
        <begin position="184"/>
        <end position="193"/>
    </location>
</feature>
<feature type="compositionally biased region" description="Acidic residues" evidence="1">
    <location>
        <begin position="240"/>
        <end position="250"/>
    </location>
</feature>
<accession>R7UYN2</accession>
<feature type="region of interest" description="Disordered" evidence="1">
    <location>
        <begin position="278"/>
        <end position="357"/>
    </location>
</feature>
<organism evidence="2">
    <name type="scientific">Capitella teleta</name>
    <name type="common">Polychaete worm</name>
    <dbReference type="NCBI Taxonomy" id="283909"/>
    <lineage>
        <taxon>Eukaryota</taxon>
        <taxon>Metazoa</taxon>
        <taxon>Spiralia</taxon>
        <taxon>Lophotrochozoa</taxon>
        <taxon>Annelida</taxon>
        <taxon>Polychaeta</taxon>
        <taxon>Sedentaria</taxon>
        <taxon>Scolecida</taxon>
        <taxon>Capitellidae</taxon>
        <taxon>Capitella</taxon>
    </lineage>
</organism>
<keyword evidence="4" id="KW-1185">Reference proteome</keyword>
<sequence>MGEKVRNLDVTTTSMNKIDLNNLVVSMRHIVSRCKASAAQKLTRQIKTYRSFKGSEAKAEKGKRKSERLAELLQEVKPLRYRAMVCISCQKPMQKFVEKWRKEHADWRSLSAFLTERVSRRMAKRKKMTQDDIEGVKMKAQDEEEVEEEEKEEDEEEEKEEDLKPQQTPKIVKEKKIVEKPEEAENEEEEEIEQEKNFVQKNENNKAKQLAKSPAAKPPIKCKKGAMIVKKLNLADWGEGEVGVESDEESESRTQVQFRSEKKEKRKLGSLFVGFDSGSEEEEIAPSVAEEEEPVAASQSTFIGSLTRRERRQADRKKDKFEKKPYQRTPKTQASIPAPKIDEKLHPSWLASKKRKMETTIQAFQGTKKTFED</sequence>
<dbReference type="HOGENOM" id="CLU_742360_0_0_1"/>
<feature type="compositionally biased region" description="Basic and acidic residues" evidence="1">
    <location>
        <begin position="312"/>
        <end position="325"/>
    </location>
</feature>
<dbReference type="STRING" id="283909.R7UYN2"/>
<feature type="compositionally biased region" description="Basic and acidic residues" evidence="1">
    <location>
        <begin position="171"/>
        <end position="183"/>
    </location>
</feature>